<feature type="compositionally biased region" description="Basic and acidic residues" evidence="1">
    <location>
        <begin position="662"/>
        <end position="672"/>
    </location>
</feature>
<evidence type="ECO:0000313" key="3">
    <source>
        <dbReference type="Proteomes" id="UP000275078"/>
    </source>
</evidence>
<feature type="region of interest" description="Disordered" evidence="1">
    <location>
        <begin position="1217"/>
        <end position="1249"/>
    </location>
</feature>
<feature type="region of interest" description="Disordered" evidence="1">
    <location>
        <begin position="1496"/>
        <end position="1592"/>
    </location>
</feature>
<accession>A0A3N4HPG5</accession>
<dbReference type="Proteomes" id="UP000275078">
    <property type="component" value="Unassembled WGS sequence"/>
</dbReference>
<feature type="region of interest" description="Disordered" evidence="1">
    <location>
        <begin position="282"/>
        <end position="356"/>
    </location>
</feature>
<keyword evidence="3" id="KW-1185">Reference proteome</keyword>
<name>A0A3N4HPG5_ASCIM</name>
<feature type="compositionally biased region" description="Pro residues" evidence="1">
    <location>
        <begin position="1231"/>
        <end position="1241"/>
    </location>
</feature>
<feature type="compositionally biased region" description="Low complexity" evidence="1">
    <location>
        <begin position="576"/>
        <end position="590"/>
    </location>
</feature>
<feature type="region of interest" description="Disordered" evidence="1">
    <location>
        <begin position="1685"/>
        <end position="1738"/>
    </location>
</feature>
<feature type="compositionally biased region" description="Basic and acidic residues" evidence="1">
    <location>
        <begin position="344"/>
        <end position="356"/>
    </location>
</feature>
<dbReference type="EMBL" id="ML119918">
    <property type="protein sequence ID" value="RPA71564.1"/>
    <property type="molecule type" value="Genomic_DNA"/>
</dbReference>
<feature type="compositionally biased region" description="Low complexity" evidence="1">
    <location>
        <begin position="1540"/>
        <end position="1551"/>
    </location>
</feature>
<feature type="compositionally biased region" description="Low complexity" evidence="1">
    <location>
        <begin position="1687"/>
        <end position="1698"/>
    </location>
</feature>
<gene>
    <name evidence="2" type="ORF">BJ508DRAFT_335918</name>
</gene>
<feature type="compositionally biased region" description="Low complexity" evidence="1">
    <location>
        <begin position="673"/>
        <end position="684"/>
    </location>
</feature>
<reference evidence="2 3" key="1">
    <citation type="journal article" date="2018" name="Nat. Ecol. Evol.">
        <title>Pezizomycetes genomes reveal the molecular basis of ectomycorrhizal truffle lifestyle.</title>
        <authorList>
            <person name="Murat C."/>
            <person name="Payen T."/>
            <person name="Noel B."/>
            <person name="Kuo A."/>
            <person name="Morin E."/>
            <person name="Chen J."/>
            <person name="Kohler A."/>
            <person name="Krizsan K."/>
            <person name="Balestrini R."/>
            <person name="Da Silva C."/>
            <person name="Montanini B."/>
            <person name="Hainaut M."/>
            <person name="Levati E."/>
            <person name="Barry K.W."/>
            <person name="Belfiori B."/>
            <person name="Cichocki N."/>
            <person name="Clum A."/>
            <person name="Dockter R.B."/>
            <person name="Fauchery L."/>
            <person name="Guy J."/>
            <person name="Iotti M."/>
            <person name="Le Tacon F."/>
            <person name="Lindquist E.A."/>
            <person name="Lipzen A."/>
            <person name="Malagnac F."/>
            <person name="Mello A."/>
            <person name="Molinier V."/>
            <person name="Miyauchi S."/>
            <person name="Poulain J."/>
            <person name="Riccioni C."/>
            <person name="Rubini A."/>
            <person name="Sitrit Y."/>
            <person name="Splivallo R."/>
            <person name="Traeger S."/>
            <person name="Wang M."/>
            <person name="Zifcakova L."/>
            <person name="Wipf D."/>
            <person name="Zambonelli A."/>
            <person name="Paolocci F."/>
            <person name="Nowrousian M."/>
            <person name="Ottonello S."/>
            <person name="Baldrian P."/>
            <person name="Spatafora J.W."/>
            <person name="Henrissat B."/>
            <person name="Nagy L.G."/>
            <person name="Aury J.M."/>
            <person name="Wincker P."/>
            <person name="Grigoriev I.V."/>
            <person name="Bonfante P."/>
            <person name="Martin F.M."/>
        </authorList>
    </citation>
    <scope>NUCLEOTIDE SEQUENCE [LARGE SCALE GENOMIC DNA]</scope>
    <source>
        <strain evidence="2 3">RN42</strain>
    </source>
</reference>
<proteinExistence type="predicted"/>
<feature type="compositionally biased region" description="Low complexity" evidence="1">
    <location>
        <begin position="716"/>
        <end position="726"/>
    </location>
</feature>
<dbReference type="PANTHER" id="PTHR48125:SF12">
    <property type="entry name" value="AT HOOK TRANSCRIPTION FACTOR FAMILY-RELATED"/>
    <property type="match status" value="1"/>
</dbReference>
<feature type="region of interest" description="Disordered" evidence="1">
    <location>
        <begin position="1168"/>
        <end position="1205"/>
    </location>
</feature>
<organism evidence="2 3">
    <name type="scientific">Ascobolus immersus RN42</name>
    <dbReference type="NCBI Taxonomy" id="1160509"/>
    <lineage>
        <taxon>Eukaryota</taxon>
        <taxon>Fungi</taxon>
        <taxon>Dikarya</taxon>
        <taxon>Ascomycota</taxon>
        <taxon>Pezizomycotina</taxon>
        <taxon>Pezizomycetes</taxon>
        <taxon>Pezizales</taxon>
        <taxon>Ascobolaceae</taxon>
        <taxon>Ascobolus</taxon>
    </lineage>
</organism>
<evidence type="ECO:0000256" key="1">
    <source>
        <dbReference type="SAM" id="MobiDB-lite"/>
    </source>
</evidence>
<evidence type="ECO:0000313" key="2">
    <source>
        <dbReference type="EMBL" id="RPA71564.1"/>
    </source>
</evidence>
<feature type="region of interest" description="Disordered" evidence="1">
    <location>
        <begin position="130"/>
        <end position="235"/>
    </location>
</feature>
<feature type="compositionally biased region" description="Polar residues" evidence="1">
    <location>
        <begin position="759"/>
        <end position="769"/>
    </location>
</feature>
<feature type="region of interest" description="Disordered" evidence="1">
    <location>
        <begin position="972"/>
        <end position="1016"/>
    </location>
</feature>
<feature type="region of interest" description="Disordered" evidence="1">
    <location>
        <begin position="1029"/>
        <end position="1083"/>
    </location>
</feature>
<sequence length="1738" mass="193231">MPALDISQFYDIATTNRRNKRENSDYQSASETEEEDTSEANHRGDLSGFVVSDSEPEWETKEERRERRNRIAATGKANPSRRGSPAPEVVEMPGHDKKGKEPIREPTDEVPSSFDAKLDMVASHFKVDFEKESADELSQASASSHQQLVPSSPKASKASTPERSSSERRLIRGKRPRIPNDGDSDEETEQRTAKRPSPRSTPPPRPAKEASRTAVPPSPPATTSSLPNNAEGAIPPELLAMRDSLVALGLDEAERTKLLRRALVAFVKNNATKAAAAIEQTNTATGATSEPLPHTPSSPKVDIDAKDSAGAATPDMDDSKVTSTENQQPTPEQTSTTAVGQDKPGQDDTVRLTKKERLEKKLHEIEEKKRSRLLKRKEAAHAEMLKRAKEFDIPSELFSRCRLRGRHNTILKRPREVVRTCLRLAMGIRHRRELYKIHKLYKRVLARNNVNMLVPWARQDKKLMLKVCVDILKGFQPIFPHWNLGMVRVGVRFYIGDTAKNIRRKGNNYESRAIWYDRRPPRPIAYAPDYSDEAIEKMVTDHLEKYRAHVTSKTSKGSKGAKKAKDQEGSNQNAHTGSATKSKKTAAAGGYKVKPTLSRFKIARQATVPEPSEEDEDLRPREKLPDVPFPEFTPTPVSSRHPSPDGEIPRASVLSDASFFKEPTKRIKKEEPSQQPISSPVQQAPTPPVSPLSVREKESGTQRNTMPPPPPPTPPLSSKLSKYPKSATPSRPLVSPTPHARSSLSIRAERGSVLPSDPPTQTYSQSRESGSLARKRRQLTATVRVEFVAAHNDLTNQCSFMLTLSKRHPLRTFLHAVEGMIGKAVRTRHDFLTFMPIDCEDEMWNVIKDTSDVARMVRFYGNTSGVFMTIISLDEIKRKMLRHASEEELRDWMYFSRIVKSEQDDGNSQQSDMFTVDELESITFVDVQRHKWTEGADHPEGQIQTYNHQLVYEDMIEGEDGKLTSVLMEEDRGEIEDSQEVEWERTGSSKATPVSRDTPRFATPVGGVGRRSGATPIPARGALATLLPHSRATSRVPTASPMPQRGPSRSSGAISEYRQPSVSGGHRLHPILRSSEPNCGTGRGSMYFEKSVFSPSAREPSVLASVKSADTPVSVLNAFPPTSTSTLVHRPNGYIPKEFVPFEGTNATTTRHPTSSPLLTLTETLARRRQREGQKALEEDHQVQRPSEPSKQERDDHRRQREAQEELEALRDESLEAERKQGALNSSTHPQLPPRSSPPLKPSQKQPENTQTEWMRFFGSDPLKVPVPETYECDDSLLACAPLFDESRKRRGIMSSQSGAGPVNGKTFNPLPLPNDAPGTTTLSQQGLFGPALQPWRNPNMSQDGDWSLGVERRTLKEAESTFVNSRSAAPRVASPTTLSRPREVALKLLDGVADSFGMGENIASDKHPDRGKSIPRPSAPLKRKILISGDELTASDKIFPTGDDASFGYQRTQINERVIPNAIRRQINKITAEVRASGPLYLRYEMDKQLVESNEPRPLRLRAAVPPNTPEPIESLNEADTTPNHVEEPQHAPAPYAPTPTVSTSAPTNAGDRPGSRPRSRSKAVPQPHRPITRSQTRIATAEAQPDAPAAATTAPIYLSYTDIYYGILGLYENHRKWTDRMKTGARVVEAKFRELSATETGTFDWEPLFLDAIKDYPMKKKDYEWEAQRAVILAAYRNKNLPPEQQIQQQSASSVSRPAIAGTPPPTFTAVNKTAAAPPSKPTGAIKVKSTIRHRK</sequence>
<protein>
    <submittedName>
        <fullName evidence="2">Uncharacterized protein</fullName>
    </submittedName>
</protein>
<feature type="region of interest" description="Disordered" evidence="1">
    <location>
        <begin position="548"/>
        <end position="776"/>
    </location>
</feature>
<feature type="compositionally biased region" description="Low complexity" evidence="1">
    <location>
        <begin position="1581"/>
        <end position="1592"/>
    </location>
</feature>
<feature type="region of interest" description="Disordered" evidence="1">
    <location>
        <begin position="1"/>
        <end position="115"/>
    </location>
</feature>
<feature type="compositionally biased region" description="Low complexity" evidence="1">
    <location>
        <begin position="138"/>
        <end position="159"/>
    </location>
</feature>
<feature type="compositionally biased region" description="Basic and acidic residues" evidence="1">
    <location>
        <begin position="93"/>
        <end position="107"/>
    </location>
</feature>
<feature type="compositionally biased region" description="Basic and acidic residues" evidence="1">
    <location>
        <begin position="1171"/>
        <end position="1205"/>
    </location>
</feature>
<feature type="compositionally biased region" description="Polar residues" evidence="1">
    <location>
        <begin position="1047"/>
        <end position="1062"/>
    </location>
</feature>
<feature type="compositionally biased region" description="Polar residues" evidence="1">
    <location>
        <begin position="321"/>
        <end position="339"/>
    </location>
</feature>
<feature type="compositionally biased region" description="Acidic residues" evidence="1">
    <location>
        <begin position="972"/>
        <end position="981"/>
    </location>
</feature>
<dbReference type="PANTHER" id="PTHR48125">
    <property type="entry name" value="LP07818P1"/>
    <property type="match status" value="1"/>
</dbReference>
<feature type="compositionally biased region" description="Pro residues" evidence="1">
    <location>
        <begin position="706"/>
        <end position="715"/>
    </location>
</feature>